<evidence type="ECO:0000313" key="1">
    <source>
        <dbReference type="EMBL" id="BCE58786.1"/>
    </source>
</evidence>
<evidence type="ECO:0000313" key="2">
    <source>
        <dbReference type="EMBL" id="BCE67465.1"/>
    </source>
</evidence>
<sequence length="97" mass="10439">MTPRGLYGMSKATAEAGLRTLARQRHEISGIRPPLIYGADAKGNFALLTRAVSLELRLPFAAIRNHRAFPAVQNLSGWEPQVSLDGGLQLALSAQDA</sequence>
<dbReference type="EMBL" id="AP023096">
    <property type="protein sequence ID" value="BCE67465.1"/>
    <property type="molecule type" value="Genomic_DNA"/>
</dbReference>
<dbReference type="SUPFAM" id="SSF51735">
    <property type="entry name" value="NAD(P)-binding Rossmann-fold domains"/>
    <property type="match status" value="1"/>
</dbReference>
<reference evidence="2" key="2">
    <citation type="submission" date="2020-05" db="EMBL/GenBank/DDBJ databases">
        <title>Complete genome sequence of Bradyrhizobium diazoefficiens XF6 isolated from soybean nodule.</title>
        <authorList>
            <person name="Noda R."/>
            <person name="Kakizaki K."/>
            <person name="Minamisawa K."/>
        </authorList>
    </citation>
    <scope>NUCLEOTIDE SEQUENCE</scope>
    <source>
        <strain evidence="2">XF6</strain>
    </source>
</reference>
<accession>A0A810A1M8</accession>
<dbReference type="Gene3D" id="3.40.50.720">
    <property type="entry name" value="NAD(P)-binding Rossmann-like Domain"/>
    <property type="match status" value="1"/>
</dbReference>
<gene>
    <name evidence="1" type="ORF">XF5B_62980</name>
    <name evidence="2" type="ORF">XF6B_62640</name>
</gene>
<dbReference type="AlphaFoldDB" id="A0A810A1M8"/>
<reference evidence="1" key="1">
    <citation type="submission" date="2020-05" db="EMBL/GenBank/DDBJ databases">
        <title>Complete genome sequence of Bradyrhizobium diazoefficiens XF5 isolated from soybean nodule.</title>
        <authorList>
            <person name="Noda R."/>
            <person name="Kakizaki K."/>
            <person name="Minamisawa K."/>
        </authorList>
    </citation>
    <scope>NUCLEOTIDE SEQUENCE</scope>
    <source>
        <strain evidence="1">XF5</strain>
    </source>
</reference>
<dbReference type="InterPro" id="IPR036291">
    <property type="entry name" value="NAD(P)-bd_dom_sf"/>
</dbReference>
<dbReference type="EMBL" id="AP023095">
    <property type="protein sequence ID" value="BCE58786.1"/>
    <property type="molecule type" value="Genomic_DNA"/>
</dbReference>
<name>A0A810A1M8_9BRAD</name>
<organism evidence="1">
    <name type="scientific">Bradyrhizobium diazoefficiens</name>
    <dbReference type="NCBI Taxonomy" id="1355477"/>
    <lineage>
        <taxon>Bacteria</taxon>
        <taxon>Pseudomonadati</taxon>
        <taxon>Pseudomonadota</taxon>
        <taxon>Alphaproteobacteria</taxon>
        <taxon>Hyphomicrobiales</taxon>
        <taxon>Nitrobacteraceae</taxon>
        <taxon>Bradyrhizobium</taxon>
    </lineage>
</organism>
<proteinExistence type="predicted"/>
<protein>
    <submittedName>
        <fullName evidence="1">Uncharacterized protein</fullName>
    </submittedName>
</protein>
<dbReference type="RefSeq" id="WP_028173217.1">
    <property type="nucleotide sequence ID" value="NZ_AP022638.1"/>
</dbReference>